<name>A0A2S2CNN3_9PROT</name>
<accession>A0A2S2CNN3</accession>
<dbReference type="InterPro" id="IPR013656">
    <property type="entry name" value="PAS_4"/>
</dbReference>
<evidence type="ECO:0000313" key="5">
    <source>
        <dbReference type="Proteomes" id="UP000245629"/>
    </source>
</evidence>
<dbReference type="EC" id="2.7.7.65" evidence="1"/>
<dbReference type="InterPro" id="IPR050469">
    <property type="entry name" value="Diguanylate_Cyclase"/>
</dbReference>
<dbReference type="PANTHER" id="PTHR45138:SF9">
    <property type="entry name" value="DIGUANYLATE CYCLASE DGCM-RELATED"/>
    <property type="match status" value="1"/>
</dbReference>
<evidence type="ECO:0000313" key="4">
    <source>
        <dbReference type="EMBL" id="AWK86068.1"/>
    </source>
</evidence>
<dbReference type="FunFam" id="3.30.70.270:FF:000001">
    <property type="entry name" value="Diguanylate cyclase domain protein"/>
    <property type="match status" value="1"/>
</dbReference>
<evidence type="ECO:0000259" key="3">
    <source>
        <dbReference type="PROSITE" id="PS50887"/>
    </source>
</evidence>
<dbReference type="InterPro" id="IPR000014">
    <property type="entry name" value="PAS"/>
</dbReference>
<dbReference type="NCBIfam" id="TIGR00254">
    <property type="entry name" value="GGDEF"/>
    <property type="match status" value="1"/>
</dbReference>
<dbReference type="OrthoDB" id="9812260at2"/>
<dbReference type="SUPFAM" id="SSF55073">
    <property type="entry name" value="Nucleotide cyclase"/>
    <property type="match status" value="1"/>
</dbReference>
<gene>
    <name evidence="4" type="ORF">DEW08_07220</name>
</gene>
<dbReference type="CDD" id="cd00130">
    <property type="entry name" value="PAS"/>
    <property type="match status" value="1"/>
</dbReference>
<dbReference type="GO" id="GO:0052621">
    <property type="term" value="F:diguanylate cyclase activity"/>
    <property type="evidence" value="ECO:0007669"/>
    <property type="project" value="UniProtKB-EC"/>
</dbReference>
<dbReference type="InterPro" id="IPR043128">
    <property type="entry name" value="Rev_trsase/Diguanyl_cyclase"/>
</dbReference>
<dbReference type="Pfam" id="PF08448">
    <property type="entry name" value="PAS_4"/>
    <property type="match status" value="1"/>
</dbReference>
<dbReference type="Gene3D" id="3.30.450.20">
    <property type="entry name" value="PAS domain"/>
    <property type="match status" value="1"/>
</dbReference>
<dbReference type="Pfam" id="PF00990">
    <property type="entry name" value="GGDEF"/>
    <property type="match status" value="1"/>
</dbReference>
<keyword evidence="5" id="KW-1185">Reference proteome</keyword>
<dbReference type="CDD" id="cd01949">
    <property type="entry name" value="GGDEF"/>
    <property type="match status" value="1"/>
</dbReference>
<reference evidence="5" key="1">
    <citation type="submission" date="2018-05" db="EMBL/GenBank/DDBJ databases">
        <title>Azospirillum thermophila sp. nov., a novel isolated from hot spring.</title>
        <authorList>
            <person name="Zhao Z."/>
        </authorList>
    </citation>
    <scope>NUCLEOTIDE SEQUENCE [LARGE SCALE GENOMIC DNA]</scope>
    <source>
        <strain evidence="5">CFH 70021</strain>
    </source>
</reference>
<dbReference type="Gene3D" id="3.30.70.270">
    <property type="match status" value="1"/>
</dbReference>
<dbReference type="SUPFAM" id="SSF55785">
    <property type="entry name" value="PYP-like sensor domain (PAS domain)"/>
    <property type="match status" value="1"/>
</dbReference>
<organism evidence="4 5">
    <name type="scientific">Azospirillum thermophilum</name>
    <dbReference type="NCBI Taxonomy" id="2202148"/>
    <lineage>
        <taxon>Bacteria</taxon>
        <taxon>Pseudomonadati</taxon>
        <taxon>Pseudomonadota</taxon>
        <taxon>Alphaproteobacteria</taxon>
        <taxon>Rhodospirillales</taxon>
        <taxon>Azospirillaceae</taxon>
        <taxon>Azospirillum</taxon>
    </lineage>
</organism>
<sequence length="303" mass="32346">MSAGPPGGAQLGDVLDRIPVGVLIHRETGIVYANQEGAQLLVGPGRSPLGRNLLEFVEPAERAALETAFLDCLHGGVPVRTMDVTLLGPGAGPDGHPIRTQVSMAPLPWDGPAVAYVVVTDVTTLKENEDRLQVLAITDPLTGLFNRRHFMELAESELNRSRRYGGQVSLLSVDIDHFKHINDAFGHAIGDRALKAFADGCRSMLRTNDIFGRIGGEEFAILLPETGADAARAAAERLRETIAGLRVPAGRRTIHFTISAGVSSCRDGDRTLDALLSSADKALYRAKHGGRNRVVVAADTPAP</sequence>
<dbReference type="GO" id="GO:1902201">
    <property type="term" value="P:negative regulation of bacterial-type flagellum-dependent cell motility"/>
    <property type="evidence" value="ECO:0007669"/>
    <property type="project" value="TreeGrafter"/>
</dbReference>
<dbReference type="InterPro" id="IPR029787">
    <property type="entry name" value="Nucleotide_cyclase"/>
</dbReference>
<comment type="catalytic activity">
    <reaction evidence="2">
        <text>2 GTP = 3',3'-c-di-GMP + 2 diphosphate</text>
        <dbReference type="Rhea" id="RHEA:24898"/>
        <dbReference type="ChEBI" id="CHEBI:33019"/>
        <dbReference type="ChEBI" id="CHEBI:37565"/>
        <dbReference type="ChEBI" id="CHEBI:58805"/>
        <dbReference type="EC" id="2.7.7.65"/>
    </reaction>
</comment>
<dbReference type="RefSeq" id="WP_109325779.1">
    <property type="nucleotide sequence ID" value="NZ_CP029353.1"/>
</dbReference>
<evidence type="ECO:0000256" key="1">
    <source>
        <dbReference type="ARBA" id="ARBA00012528"/>
    </source>
</evidence>
<dbReference type="PANTHER" id="PTHR45138">
    <property type="entry name" value="REGULATORY COMPONENTS OF SENSORY TRANSDUCTION SYSTEM"/>
    <property type="match status" value="1"/>
</dbReference>
<dbReference type="GO" id="GO:0005886">
    <property type="term" value="C:plasma membrane"/>
    <property type="evidence" value="ECO:0007669"/>
    <property type="project" value="TreeGrafter"/>
</dbReference>
<protein>
    <recommendedName>
        <fullName evidence="1">diguanylate cyclase</fullName>
        <ecNumber evidence="1">2.7.7.65</ecNumber>
    </recommendedName>
</protein>
<dbReference type="AlphaFoldDB" id="A0A2S2CNN3"/>
<dbReference type="EMBL" id="CP029353">
    <property type="protein sequence ID" value="AWK86068.1"/>
    <property type="molecule type" value="Genomic_DNA"/>
</dbReference>
<dbReference type="InterPro" id="IPR000160">
    <property type="entry name" value="GGDEF_dom"/>
</dbReference>
<dbReference type="GO" id="GO:0043709">
    <property type="term" value="P:cell adhesion involved in single-species biofilm formation"/>
    <property type="evidence" value="ECO:0007669"/>
    <property type="project" value="TreeGrafter"/>
</dbReference>
<dbReference type="InterPro" id="IPR035965">
    <property type="entry name" value="PAS-like_dom_sf"/>
</dbReference>
<dbReference type="PROSITE" id="PS50887">
    <property type="entry name" value="GGDEF"/>
    <property type="match status" value="1"/>
</dbReference>
<dbReference type="SMART" id="SM00091">
    <property type="entry name" value="PAS"/>
    <property type="match status" value="1"/>
</dbReference>
<dbReference type="SMART" id="SM00267">
    <property type="entry name" value="GGDEF"/>
    <property type="match status" value="1"/>
</dbReference>
<evidence type="ECO:0000256" key="2">
    <source>
        <dbReference type="ARBA" id="ARBA00034247"/>
    </source>
</evidence>
<dbReference type="Proteomes" id="UP000245629">
    <property type="component" value="Chromosome 2"/>
</dbReference>
<proteinExistence type="predicted"/>
<feature type="domain" description="GGDEF" evidence="3">
    <location>
        <begin position="166"/>
        <end position="299"/>
    </location>
</feature>
<dbReference type="KEGG" id="azz:DEW08_07220"/>